<dbReference type="SUPFAM" id="SSF53067">
    <property type="entry name" value="Actin-like ATPase domain"/>
    <property type="match status" value="1"/>
</dbReference>
<dbReference type="InterPro" id="IPR043129">
    <property type="entry name" value="ATPase_NBD"/>
</dbReference>
<dbReference type="Proteomes" id="UP000003374">
    <property type="component" value="Unassembled WGS sequence"/>
</dbReference>
<dbReference type="PANTHER" id="PTHR18964">
    <property type="entry name" value="ROK (REPRESSOR, ORF, KINASE) FAMILY"/>
    <property type="match status" value="1"/>
</dbReference>
<evidence type="ECO:0000256" key="1">
    <source>
        <dbReference type="ARBA" id="ARBA00006479"/>
    </source>
</evidence>
<dbReference type="RefSeq" id="WP_005003196.1">
    <property type="nucleotide sequence ID" value="NZ_CH672427.1"/>
</dbReference>
<evidence type="ECO:0000313" key="3">
    <source>
        <dbReference type="Proteomes" id="UP000003374"/>
    </source>
</evidence>
<keyword evidence="3" id="KW-1185">Reference proteome</keyword>
<dbReference type="OrthoDB" id="9810372at2"/>
<sequence>MGADTTAKRGAAAQRDRIVLAIDIGGSHVKARLSTGSEKRRIDSSADMTAEEMVEEMTKLTADWDYDAIGIGYPGPVSDNRPAADPVNLGPGWKDFDFGAAFDKPVRLVNDAMMQAIGSYQGGRMLFLGLGTGLGSALIVEHVCVPLELAHLPYKKRSTFEDFVGERGLERRGKKKWRKSVCKVIEKLQAALLPQYIVIGGGNVDELKKLPSNCRRGDNENAFAGGFRLWLDPTLKI</sequence>
<dbReference type="AlphaFoldDB" id="A4BU85"/>
<accession>A4BU85</accession>
<proteinExistence type="inferred from homology"/>
<dbReference type="eggNOG" id="COG1940">
    <property type="taxonomic scope" value="Bacteria"/>
</dbReference>
<protein>
    <recommendedName>
        <fullName evidence="4">ROK family protein</fullName>
    </recommendedName>
</protein>
<reference evidence="2 3" key="1">
    <citation type="submission" date="2006-02" db="EMBL/GenBank/DDBJ databases">
        <authorList>
            <person name="Waterbury J."/>
            <person name="Ferriera S."/>
            <person name="Johnson J."/>
            <person name="Kravitz S."/>
            <person name="Halpern A."/>
            <person name="Remington K."/>
            <person name="Beeson K."/>
            <person name="Tran B."/>
            <person name="Rogers Y.-H."/>
            <person name="Friedman R."/>
            <person name="Venter J.C."/>
        </authorList>
    </citation>
    <scope>NUCLEOTIDE SEQUENCE [LARGE SCALE GENOMIC DNA]</scope>
    <source>
        <strain evidence="2 3">Nb-231</strain>
    </source>
</reference>
<dbReference type="Pfam" id="PF00480">
    <property type="entry name" value="ROK"/>
    <property type="match status" value="1"/>
</dbReference>
<name>A4BU85_9GAMM</name>
<gene>
    <name evidence="2" type="ORF">NB231_12751</name>
</gene>
<comment type="similarity">
    <text evidence="1">Belongs to the ROK (NagC/XylR) family.</text>
</comment>
<organism evidence="2 3">
    <name type="scientific">Nitrococcus mobilis Nb-231</name>
    <dbReference type="NCBI Taxonomy" id="314278"/>
    <lineage>
        <taxon>Bacteria</taxon>
        <taxon>Pseudomonadati</taxon>
        <taxon>Pseudomonadota</taxon>
        <taxon>Gammaproteobacteria</taxon>
        <taxon>Chromatiales</taxon>
        <taxon>Ectothiorhodospiraceae</taxon>
        <taxon>Nitrococcus</taxon>
    </lineage>
</organism>
<dbReference type="STRING" id="314278.NB231_12751"/>
<comment type="caution">
    <text evidence="2">The sequence shown here is derived from an EMBL/GenBank/DDBJ whole genome shotgun (WGS) entry which is preliminary data.</text>
</comment>
<dbReference type="PANTHER" id="PTHR18964:SF149">
    <property type="entry name" value="BIFUNCTIONAL UDP-N-ACETYLGLUCOSAMINE 2-EPIMERASE_N-ACETYLMANNOSAMINE KINASE"/>
    <property type="match status" value="1"/>
</dbReference>
<dbReference type="HOGENOM" id="CLU_065796_1_0_6"/>
<dbReference type="InterPro" id="IPR000600">
    <property type="entry name" value="ROK"/>
</dbReference>
<dbReference type="EMBL" id="AAOF01000017">
    <property type="protein sequence ID" value="EAR20759.1"/>
    <property type="molecule type" value="Genomic_DNA"/>
</dbReference>
<evidence type="ECO:0000313" key="2">
    <source>
        <dbReference type="EMBL" id="EAR20759.1"/>
    </source>
</evidence>
<evidence type="ECO:0008006" key="4">
    <source>
        <dbReference type="Google" id="ProtNLM"/>
    </source>
</evidence>
<dbReference type="Gene3D" id="3.30.420.40">
    <property type="match status" value="2"/>
</dbReference>